<reference evidence="1 2" key="1">
    <citation type="submission" date="2018-11" db="EMBL/GenBank/DDBJ databases">
        <title>Complete genome sequencing of the Actinobacteria Serinibacter sp. K3-2.</title>
        <authorList>
            <person name="Rakitin A.L."/>
            <person name="Beletsky A.V."/>
            <person name="Mardanov A.V."/>
            <person name="Ravin N.V."/>
            <person name="Gromova A.S."/>
            <person name="Filippova S.N."/>
            <person name="Gal'Chenko V.F."/>
        </authorList>
    </citation>
    <scope>NUCLEOTIDE SEQUENCE [LARGE SCALE GENOMIC DNA]</scope>
    <source>
        <strain evidence="1 2">K3-2</strain>
    </source>
</reference>
<sequence>MPAGGQGVVESVHHRFVADVVHELTDVAEDRNTHGPDPTVRKS</sequence>
<keyword evidence="2" id="KW-1185">Reference proteome</keyword>
<protein>
    <submittedName>
        <fullName evidence="1">Uncharacterized protein</fullName>
    </submittedName>
</protein>
<evidence type="ECO:0000313" key="1">
    <source>
        <dbReference type="EMBL" id="TGO06253.1"/>
    </source>
</evidence>
<dbReference type="EMBL" id="RHPJ01000001">
    <property type="protein sequence ID" value="TGO06253.1"/>
    <property type="molecule type" value="Genomic_DNA"/>
</dbReference>
<name>A0A4Z1E706_9MICO</name>
<accession>A0A4Z1E706</accession>
<dbReference type="AlphaFoldDB" id="A0A4Z1E706"/>
<proteinExistence type="predicted"/>
<evidence type="ECO:0000313" key="2">
    <source>
        <dbReference type="Proteomes" id="UP000297318"/>
    </source>
</evidence>
<organism evidence="1 2">
    <name type="scientific">Serinibacter arcticus</name>
    <dbReference type="NCBI Taxonomy" id="1655435"/>
    <lineage>
        <taxon>Bacteria</taxon>
        <taxon>Bacillati</taxon>
        <taxon>Actinomycetota</taxon>
        <taxon>Actinomycetes</taxon>
        <taxon>Micrococcales</taxon>
        <taxon>Beutenbergiaceae</taxon>
        <taxon>Serinibacter</taxon>
    </lineage>
</organism>
<gene>
    <name evidence="1" type="ORF">SERN_0445</name>
</gene>
<dbReference type="Proteomes" id="UP000297318">
    <property type="component" value="Unassembled WGS sequence"/>
</dbReference>
<comment type="caution">
    <text evidence="1">The sequence shown here is derived from an EMBL/GenBank/DDBJ whole genome shotgun (WGS) entry which is preliminary data.</text>
</comment>